<evidence type="ECO:0000256" key="1">
    <source>
        <dbReference type="SAM" id="SignalP"/>
    </source>
</evidence>
<accession>A0ABQ0MVE7</accession>
<organism evidence="2 3">
    <name type="scientific">Colwellia marinimaniae</name>
    <dbReference type="NCBI Taxonomy" id="1513592"/>
    <lineage>
        <taxon>Bacteria</taxon>
        <taxon>Pseudomonadati</taxon>
        <taxon>Pseudomonadota</taxon>
        <taxon>Gammaproteobacteria</taxon>
        <taxon>Alteromonadales</taxon>
        <taxon>Colwelliaceae</taxon>
        <taxon>Colwellia</taxon>
    </lineage>
</organism>
<proteinExistence type="predicted"/>
<evidence type="ECO:0000313" key="3">
    <source>
        <dbReference type="Proteomes" id="UP000197068"/>
    </source>
</evidence>
<feature type="signal peptide" evidence="1">
    <location>
        <begin position="1"/>
        <end position="24"/>
    </location>
</feature>
<feature type="chain" id="PRO_5046927335" description="DUF2884 family protein" evidence="1">
    <location>
        <begin position="25"/>
        <end position="279"/>
    </location>
</feature>
<dbReference type="InterPro" id="IPR021307">
    <property type="entry name" value="DUF2884"/>
</dbReference>
<evidence type="ECO:0000313" key="2">
    <source>
        <dbReference type="EMBL" id="GAW96334.1"/>
    </source>
</evidence>
<gene>
    <name evidence="2" type="ORF">MTCD1_01948</name>
</gene>
<dbReference type="RefSeq" id="WP_057180254.1">
    <property type="nucleotide sequence ID" value="NZ_BDQM01000013.1"/>
</dbReference>
<keyword evidence="1" id="KW-0732">Signal</keyword>
<dbReference type="Pfam" id="PF11101">
    <property type="entry name" value="DUF2884"/>
    <property type="match status" value="1"/>
</dbReference>
<evidence type="ECO:0008006" key="4">
    <source>
        <dbReference type="Google" id="ProtNLM"/>
    </source>
</evidence>
<sequence>MTYFHRTLLASALTVSLASSTIYAHQSCDVDLSASFTINPNAIEFLHDEGENDGEMRSLYKIIQGEKLIIAKQSIALTDTQQALLRKYDEKIRQLVPQVKSVAIEGVDLAVEGVNLAFNALLGEGNSVAADLTQELTKIRAQIVANLSIEDGIYVGIDGLASEELLGKDFEQRIESVVEKAVLNSMGSILIAMGQRMVAADGEQQSFVTRLENFSDTIEQEMTARVAKIEQKALALCLSIAEVDALEEQLKDEIKLLAHINVFTVTVAHDKDEHHASAK</sequence>
<protein>
    <recommendedName>
        <fullName evidence="4">DUF2884 family protein</fullName>
    </recommendedName>
</protein>
<comment type="caution">
    <text evidence="2">The sequence shown here is derived from an EMBL/GenBank/DDBJ whole genome shotgun (WGS) entry which is preliminary data.</text>
</comment>
<name>A0ABQ0MVE7_9GAMM</name>
<keyword evidence="3" id="KW-1185">Reference proteome</keyword>
<dbReference type="EMBL" id="BDQM01000013">
    <property type="protein sequence ID" value="GAW96334.1"/>
    <property type="molecule type" value="Genomic_DNA"/>
</dbReference>
<dbReference type="Proteomes" id="UP000197068">
    <property type="component" value="Unassembled WGS sequence"/>
</dbReference>
<reference evidence="2 3" key="1">
    <citation type="submission" date="2017-06" db="EMBL/GenBank/DDBJ databases">
        <title>Whole Genome Sequences of Colwellia marinimaniae MTCD1.</title>
        <authorList>
            <person name="Kusumoto H."/>
            <person name="Inoue M."/>
            <person name="Tanikawa K."/>
            <person name="Maeji H."/>
            <person name="Cameron J.H."/>
            <person name="Bartlett D.H."/>
        </authorList>
    </citation>
    <scope>NUCLEOTIDE SEQUENCE [LARGE SCALE GENOMIC DNA]</scope>
    <source>
        <strain evidence="2 3">MTCD1</strain>
    </source>
</reference>